<reference evidence="2" key="1">
    <citation type="submission" date="2020-04" db="EMBL/GenBank/DDBJ databases">
        <authorList>
            <person name="Zhang T."/>
        </authorList>
    </citation>
    <scope>NUCLEOTIDE SEQUENCE</scope>
    <source>
        <strain evidence="2">HKST-UBA02</strain>
    </source>
</reference>
<comment type="caution">
    <text evidence="2">The sequence shown here is derived from an EMBL/GenBank/DDBJ whole genome shotgun (WGS) entry which is preliminary data.</text>
</comment>
<dbReference type="Pfam" id="PF01966">
    <property type="entry name" value="HD"/>
    <property type="match status" value="1"/>
</dbReference>
<dbReference type="EMBL" id="JAGQKY010000202">
    <property type="protein sequence ID" value="MCA9397936.1"/>
    <property type="molecule type" value="Genomic_DNA"/>
</dbReference>
<reference evidence="2" key="2">
    <citation type="journal article" date="2021" name="Microbiome">
        <title>Successional dynamics and alternative stable states in a saline activated sludge microbial community over 9 years.</title>
        <authorList>
            <person name="Wang Y."/>
            <person name="Ye J."/>
            <person name="Ju F."/>
            <person name="Liu L."/>
            <person name="Boyd J.A."/>
            <person name="Deng Y."/>
            <person name="Parks D.H."/>
            <person name="Jiang X."/>
            <person name="Yin X."/>
            <person name="Woodcroft B.J."/>
            <person name="Tyson G.W."/>
            <person name="Hugenholtz P."/>
            <person name="Polz M.F."/>
            <person name="Zhang T."/>
        </authorList>
    </citation>
    <scope>NUCLEOTIDE SEQUENCE</scope>
    <source>
        <strain evidence="2">HKST-UBA02</strain>
    </source>
</reference>
<dbReference type="Proteomes" id="UP000699691">
    <property type="component" value="Unassembled WGS sequence"/>
</dbReference>
<dbReference type="AlphaFoldDB" id="A0A955LWI0"/>
<accession>A0A955LWI0</accession>
<evidence type="ECO:0000313" key="2">
    <source>
        <dbReference type="EMBL" id="MCA9397936.1"/>
    </source>
</evidence>
<protein>
    <recommendedName>
        <fullName evidence="1">HD domain-containing protein</fullName>
    </recommendedName>
</protein>
<evidence type="ECO:0000313" key="3">
    <source>
        <dbReference type="Proteomes" id="UP000699691"/>
    </source>
</evidence>
<proteinExistence type="predicted"/>
<organism evidence="2 3">
    <name type="scientific">candidate division WWE3 bacterium</name>
    <dbReference type="NCBI Taxonomy" id="2053526"/>
    <lineage>
        <taxon>Bacteria</taxon>
        <taxon>Katanobacteria</taxon>
    </lineage>
</organism>
<dbReference type="SUPFAM" id="SSF109604">
    <property type="entry name" value="HD-domain/PDEase-like"/>
    <property type="match status" value="1"/>
</dbReference>
<feature type="domain" description="HD" evidence="1">
    <location>
        <begin position="18"/>
        <end position="137"/>
    </location>
</feature>
<evidence type="ECO:0000259" key="1">
    <source>
        <dbReference type="Pfam" id="PF01966"/>
    </source>
</evidence>
<sequence>MTFGEIYTKYNIMPILQDHMIRVAYVGKTISNHTTVPTETNNIIKACLLHDMGNIIKFNLEVVPEAVEPEGLAYWQNIQNTFVAKYGNDEVVATHTICQELTIPNDVMELVNAFGTRNVIALTQSNDLNKMIVNYADHRVSPYGIEPLKDRIADQQNRIATSLEPDKATAKLAARKESDDAKFTLEKMLFEKTDFGAEDIANVSVDTIREEFLAIEI</sequence>
<dbReference type="InterPro" id="IPR006674">
    <property type="entry name" value="HD_domain"/>
</dbReference>
<name>A0A955LWI0_UNCKA</name>
<gene>
    <name evidence="2" type="ORF">KC573_03825</name>
</gene>